<organism evidence="2 3">
    <name type="scientific">Roseburia inulinivorans</name>
    <dbReference type="NCBI Taxonomy" id="360807"/>
    <lineage>
        <taxon>Bacteria</taxon>
        <taxon>Bacillati</taxon>
        <taxon>Bacillota</taxon>
        <taxon>Clostridia</taxon>
        <taxon>Lachnospirales</taxon>
        <taxon>Lachnospiraceae</taxon>
        <taxon>Roseburia</taxon>
    </lineage>
</organism>
<sequence>MTEKENHLPNLSSEERAHALELAIQARRRYAALKARVKSGELTFTDAMDEEDAKRILVTSLLQSVPGIGASKAVVIMRLYRIPKGRRVGGLGIRQREALVALERNGWKL</sequence>
<dbReference type="EMBL" id="CYXX01000004">
    <property type="protein sequence ID" value="CUM85288.1"/>
    <property type="molecule type" value="Genomic_DNA"/>
</dbReference>
<dbReference type="AlphaFoldDB" id="A0A173S7K2"/>
<dbReference type="NCBIfam" id="NF041260">
    <property type="entry name" value="actino_IHF"/>
    <property type="match status" value="1"/>
</dbReference>
<reference evidence="2 3" key="1">
    <citation type="submission" date="2015-09" db="EMBL/GenBank/DDBJ databases">
        <authorList>
            <consortium name="Pathogen Informatics"/>
        </authorList>
    </citation>
    <scope>NUCLEOTIDE SEQUENCE [LARGE SCALE GENOMIC DNA]</scope>
    <source>
        <strain evidence="2 3">2789STDY5608887</strain>
    </source>
</reference>
<feature type="domain" description="Integration host factor-like helix-two turn-helix" evidence="1">
    <location>
        <begin position="45"/>
        <end position="101"/>
    </location>
</feature>
<dbReference type="Gene3D" id="1.10.8.50">
    <property type="match status" value="1"/>
</dbReference>
<name>A0A173S7K2_9FIRM</name>
<accession>A0A173S7K2</accession>
<evidence type="ECO:0000313" key="3">
    <source>
        <dbReference type="Proteomes" id="UP000095453"/>
    </source>
</evidence>
<dbReference type="Proteomes" id="UP000095453">
    <property type="component" value="Unassembled WGS sequence"/>
</dbReference>
<evidence type="ECO:0000259" key="1">
    <source>
        <dbReference type="Pfam" id="PF22525"/>
    </source>
</evidence>
<protein>
    <recommendedName>
        <fullName evidence="1">Integration host factor-like helix-two turn-helix domain-containing protein</fullName>
    </recommendedName>
</protein>
<dbReference type="InterPro" id="IPR047806">
    <property type="entry name" value="IHF_actinobact"/>
</dbReference>
<dbReference type="RefSeq" id="WP_055158130.1">
    <property type="nucleotide sequence ID" value="NZ_CYXX01000004.1"/>
</dbReference>
<gene>
    <name evidence="2" type="ORF">ERS852444_00787</name>
</gene>
<proteinExistence type="predicted"/>
<evidence type="ECO:0000313" key="2">
    <source>
        <dbReference type="EMBL" id="CUM85288.1"/>
    </source>
</evidence>
<dbReference type="Pfam" id="PF22525">
    <property type="entry name" value="H2TH_5"/>
    <property type="match status" value="1"/>
</dbReference>
<dbReference type="InterPro" id="IPR055201">
    <property type="entry name" value="IHF-like_H2TH"/>
</dbReference>